<dbReference type="AlphaFoldDB" id="A0A6C0LPD6"/>
<protein>
    <submittedName>
        <fullName evidence="1">Uncharacterized protein</fullName>
    </submittedName>
</protein>
<organism evidence="1">
    <name type="scientific">viral metagenome</name>
    <dbReference type="NCBI Taxonomy" id="1070528"/>
    <lineage>
        <taxon>unclassified sequences</taxon>
        <taxon>metagenomes</taxon>
        <taxon>organismal metagenomes</taxon>
    </lineage>
</organism>
<reference evidence="1" key="1">
    <citation type="journal article" date="2020" name="Nature">
        <title>Giant virus diversity and host interactions through global metagenomics.</title>
        <authorList>
            <person name="Schulz F."/>
            <person name="Roux S."/>
            <person name="Paez-Espino D."/>
            <person name="Jungbluth S."/>
            <person name="Walsh D.A."/>
            <person name="Denef V.J."/>
            <person name="McMahon K.D."/>
            <person name="Konstantinidis K.T."/>
            <person name="Eloe-Fadrosh E.A."/>
            <person name="Kyrpides N.C."/>
            <person name="Woyke T."/>
        </authorList>
    </citation>
    <scope>NUCLEOTIDE SEQUENCE</scope>
    <source>
        <strain evidence="1">GVMAG-M-3300027963-21</strain>
    </source>
</reference>
<dbReference type="EMBL" id="MN740526">
    <property type="protein sequence ID" value="QHU31434.1"/>
    <property type="molecule type" value="Genomic_DNA"/>
</dbReference>
<evidence type="ECO:0000313" key="1">
    <source>
        <dbReference type="EMBL" id="QHU31434.1"/>
    </source>
</evidence>
<proteinExistence type="predicted"/>
<sequence length="34" mass="3777">MAILNVITQSNTTLSIPKQQSNKTNLFDTNEKSP</sequence>
<accession>A0A6C0LPD6</accession>
<name>A0A6C0LPD6_9ZZZZ</name>